<organism evidence="1 2">
    <name type="scientific">Bradyrhizobium elkanii</name>
    <dbReference type="NCBI Taxonomy" id="29448"/>
    <lineage>
        <taxon>Bacteria</taxon>
        <taxon>Pseudomonadati</taxon>
        <taxon>Pseudomonadota</taxon>
        <taxon>Alphaproteobacteria</taxon>
        <taxon>Hyphomicrobiales</taxon>
        <taxon>Nitrobacteraceae</taxon>
        <taxon>Bradyrhizobium</taxon>
    </lineage>
</organism>
<dbReference type="AlphaFoldDB" id="A0A8I1Y9R5"/>
<dbReference type="RefSeq" id="WP_245163998.1">
    <property type="nucleotide sequence ID" value="NZ_JAFICZ010000001.1"/>
</dbReference>
<sequence length="147" mass="16435">MLARLREMPLRSALRGAASTLRATLAAIWDRWKAYERIEARGLALLSVWLSPEQRAQFEKYNRFDVIGSESGKRYRICYGTSTNVYEMDGGDRIVLGWCFRPVGSLVAGDVMLAQKIALETDERGALMVAKPFPSSMPPRANLPPVS</sequence>
<evidence type="ECO:0000313" key="2">
    <source>
        <dbReference type="Proteomes" id="UP000673383"/>
    </source>
</evidence>
<accession>A0A8I1Y9R5</accession>
<gene>
    <name evidence="1" type="ORF">JOH49_007282</name>
</gene>
<protein>
    <submittedName>
        <fullName evidence="1">Uncharacterized protein</fullName>
    </submittedName>
</protein>
<dbReference type="Proteomes" id="UP000673383">
    <property type="component" value="Unassembled WGS sequence"/>
</dbReference>
<comment type="caution">
    <text evidence="1">The sequence shown here is derived from an EMBL/GenBank/DDBJ whole genome shotgun (WGS) entry which is preliminary data.</text>
</comment>
<reference evidence="1" key="1">
    <citation type="submission" date="2021-02" db="EMBL/GenBank/DDBJ databases">
        <title>Genomic Encyclopedia of Type Strains, Phase IV (KMG-V): Genome sequencing to study the core and pangenomes of soil and plant-associated prokaryotes.</title>
        <authorList>
            <person name="Whitman W."/>
        </authorList>
    </citation>
    <scope>NUCLEOTIDE SEQUENCE</scope>
    <source>
        <strain evidence="1">USDA 406</strain>
    </source>
</reference>
<proteinExistence type="predicted"/>
<name>A0A8I1Y9R5_BRAEL</name>
<dbReference type="EMBL" id="JAFICZ010000001">
    <property type="protein sequence ID" value="MBP1297529.1"/>
    <property type="molecule type" value="Genomic_DNA"/>
</dbReference>
<evidence type="ECO:0000313" key="1">
    <source>
        <dbReference type="EMBL" id="MBP1297529.1"/>
    </source>
</evidence>